<comment type="cofactor">
    <cofactor evidence="1">
        <name>FAD</name>
        <dbReference type="ChEBI" id="CHEBI:57692"/>
    </cofactor>
</comment>
<evidence type="ECO:0000256" key="3">
    <source>
        <dbReference type="ARBA" id="ARBA00022630"/>
    </source>
</evidence>
<dbReference type="SUPFAM" id="SSF56176">
    <property type="entry name" value="FAD-binding/transporter-associated domain-like"/>
    <property type="match status" value="1"/>
</dbReference>
<name>A0ABV5S3W4_9ACTN</name>
<dbReference type="SUPFAM" id="SSF55103">
    <property type="entry name" value="FAD-linked oxidases, C-terminal domain"/>
    <property type="match status" value="1"/>
</dbReference>
<proteinExistence type="inferred from homology"/>
<dbReference type="InterPro" id="IPR016169">
    <property type="entry name" value="FAD-bd_PCMH_sub2"/>
</dbReference>
<protein>
    <submittedName>
        <fullName evidence="8">FAD-binding protein</fullName>
    </submittedName>
</protein>
<keyword evidence="5" id="KW-0560">Oxidoreductase</keyword>
<dbReference type="Proteomes" id="UP001589532">
    <property type="component" value="Unassembled WGS sequence"/>
</dbReference>
<keyword evidence="4" id="KW-0274">FAD</keyword>
<dbReference type="InterPro" id="IPR015345">
    <property type="entry name" value="Cytokinin_DH_FAD/cytokin-bd"/>
</dbReference>
<feature type="region of interest" description="Disordered" evidence="6">
    <location>
        <begin position="1"/>
        <end position="41"/>
    </location>
</feature>
<dbReference type="PROSITE" id="PS51387">
    <property type="entry name" value="FAD_PCMH"/>
    <property type="match status" value="1"/>
</dbReference>
<dbReference type="RefSeq" id="WP_344984342.1">
    <property type="nucleotide sequence ID" value="NZ_BAAAXV010000001.1"/>
</dbReference>
<evidence type="ECO:0000256" key="1">
    <source>
        <dbReference type="ARBA" id="ARBA00001974"/>
    </source>
</evidence>
<keyword evidence="3" id="KW-0285">Flavoprotein</keyword>
<evidence type="ECO:0000259" key="7">
    <source>
        <dbReference type="PROSITE" id="PS51387"/>
    </source>
</evidence>
<dbReference type="PROSITE" id="PS00862">
    <property type="entry name" value="OX2_COVAL_FAD"/>
    <property type="match status" value="1"/>
</dbReference>
<evidence type="ECO:0000256" key="6">
    <source>
        <dbReference type="SAM" id="MobiDB-lite"/>
    </source>
</evidence>
<dbReference type="Gene3D" id="3.30.465.10">
    <property type="match status" value="1"/>
</dbReference>
<gene>
    <name evidence="8" type="ORF">ACFFSA_22140</name>
</gene>
<dbReference type="Gene3D" id="3.40.462.10">
    <property type="entry name" value="FAD-linked oxidases, C-terminal domain"/>
    <property type="match status" value="1"/>
</dbReference>
<dbReference type="InterPro" id="IPR016166">
    <property type="entry name" value="FAD-bd_PCMH"/>
</dbReference>
<evidence type="ECO:0000313" key="8">
    <source>
        <dbReference type="EMBL" id="MFB9625793.1"/>
    </source>
</evidence>
<dbReference type="InterPro" id="IPR050432">
    <property type="entry name" value="FAD-linked_Oxidoreductases_BP"/>
</dbReference>
<dbReference type="InterPro" id="IPR036318">
    <property type="entry name" value="FAD-bd_PCMH-like_sf"/>
</dbReference>
<feature type="domain" description="FAD-binding PCMH-type" evidence="7">
    <location>
        <begin position="71"/>
        <end position="241"/>
    </location>
</feature>
<accession>A0ABV5S3W4</accession>
<evidence type="ECO:0000256" key="4">
    <source>
        <dbReference type="ARBA" id="ARBA00022827"/>
    </source>
</evidence>
<evidence type="ECO:0000256" key="2">
    <source>
        <dbReference type="ARBA" id="ARBA00005466"/>
    </source>
</evidence>
<evidence type="ECO:0000256" key="5">
    <source>
        <dbReference type="ARBA" id="ARBA00023002"/>
    </source>
</evidence>
<sequence>MADTSPAGLRPATGAGRGPAGAGYADTDGLDGVPAPSDGVPTFDGVPAFDGVLSTHDRDLAAASTDFGRHVHRRPSAVLRPAGASDVAAMVRFCRGSGLPVVARGTGHSVDGRALTQGGVVIDMTALAAVREPARDRVVVEAGARWSAVLEVTLAAGTAPPVLPDYLGLSVGGVLAAGGISGASHRHGCLADHVHDLDVVTPSGALVTCSRTEHPALFDAVRGSQGRHGIIARATLALTPAPTAARRYRLPYQELETFLADQQRLAADRRFDHIEGHAAHAQDTGWGFTLSAVAAFDPPAEPDDRALIGDLAHDRAGEQIDTVPYRDFLHRAAPAEARLRANGSWHHPHPRSTLLLPGRHAAALLSGALRDLDPGDLGAGGQPLIYPIPTASILAPNVPRLRDPMTVVLSIPRTAPPDDPAALDRMRHANDALRTAVERAGGSCYPHDPAHFPAGDSYDA</sequence>
<dbReference type="InterPro" id="IPR006094">
    <property type="entry name" value="Oxid_FAD_bind_N"/>
</dbReference>
<keyword evidence="9" id="KW-1185">Reference proteome</keyword>
<dbReference type="InterPro" id="IPR016170">
    <property type="entry name" value="Cytok_DH_C_sf"/>
</dbReference>
<dbReference type="InterPro" id="IPR016167">
    <property type="entry name" value="FAD-bd_PCMH_sub1"/>
</dbReference>
<organism evidence="8 9">
    <name type="scientific">Nonomuraea helvata</name>
    <dbReference type="NCBI Taxonomy" id="37484"/>
    <lineage>
        <taxon>Bacteria</taxon>
        <taxon>Bacillati</taxon>
        <taxon>Actinomycetota</taxon>
        <taxon>Actinomycetes</taxon>
        <taxon>Streptosporangiales</taxon>
        <taxon>Streptosporangiaceae</taxon>
        <taxon>Nonomuraea</taxon>
    </lineage>
</organism>
<dbReference type="PANTHER" id="PTHR13878">
    <property type="entry name" value="GULONOLACTONE OXIDASE"/>
    <property type="match status" value="1"/>
</dbReference>
<comment type="caution">
    <text evidence="8">The sequence shown here is derived from an EMBL/GenBank/DDBJ whole genome shotgun (WGS) entry which is preliminary data.</text>
</comment>
<dbReference type="InterPro" id="IPR016164">
    <property type="entry name" value="FAD-linked_Oxase-like_C"/>
</dbReference>
<dbReference type="PANTHER" id="PTHR13878:SF102">
    <property type="entry name" value="CYTOKININ DEHYDROGENASE 5"/>
    <property type="match status" value="1"/>
</dbReference>
<dbReference type="Pfam" id="PF01565">
    <property type="entry name" value="FAD_binding_4"/>
    <property type="match status" value="1"/>
</dbReference>
<evidence type="ECO:0000313" key="9">
    <source>
        <dbReference type="Proteomes" id="UP001589532"/>
    </source>
</evidence>
<dbReference type="EMBL" id="JBHMBW010000019">
    <property type="protein sequence ID" value="MFB9625793.1"/>
    <property type="molecule type" value="Genomic_DNA"/>
</dbReference>
<reference evidence="8 9" key="1">
    <citation type="submission" date="2024-09" db="EMBL/GenBank/DDBJ databases">
        <authorList>
            <person name="Sun Q."/>
            <person name="Mori K."/>
        </authorList>
    </citation>
    <scope>NUCLEOTIDE SEQUENCE [LARGE SCALE GENOMIC DNA]</scope>
    <source>
        <strain evidence="8 9">JCM 3143</strain>
    </source>
</reference>
<dbReference type="Pfam" id="PF09265">
    <property type="entry name" value="Cytokin-bind"/>
    <property type="match status" value="1"/>
</dbReference>
<dbReference type="InterPro" id="IPR006093">
    <property type="entry name" value="Oxy_OxRdtase_FAD_BS"/>
</dbReference>
<feature type="compositionally biased region" description="Low complexity" evidence="6">
    <location>
        <begin position="1"/>
        <end position="14"/>
    </location>
</feature>
<dbReference type="Gene3D" id="3.30.43.10">
    <property type="entry name" value="Uridine Diphospho-n-acetylenolpyruvylglucosamine Reductase, domain 2"/>
    <property type="match status" value="1"/>
</dbReference>
<comment type="similarity">
    <text evidence="2">Belongs to the oxygen-dependent FAD-linked oxidoreductase family.</text>
</comment>